<evidence type="ECO:0000256" key="7">
    <source>
        <dbReference type="ARBA" id="ARBA00023136"/>
    </source>
</evidence>
<comment type="caution">
    <text evidence="8">The sequence shown here is derived from an EMBL/GenBank/DDBJ whole genome shotgun (WGS) entry which is preliminary data.</text>
</comment>
<evidence type="ECO:0000256" key="6">
    <source>
        <dbReference type="ARBA" id="ARBA00023065"/>
    </source>
</evidence>
<keyword evidence="4" id="KW-0812">Transmembrane</keyword>
<reference evidence="8" key="1">
    <citation type="submission" date="2020-05" db="EMBL/GenBank/DDBJ databases">
        <title>Phylogenomic resolution of chytrid fungi.</title>
        <authorList>
            <person name="Stajich J.E."/>
            <person name="Amses K."/>
            <person name="Simmons R."/>
            <person name="Seto K."/>
            <person name="Myers J."/>
            <person name="Bonds A."/>
            <person name="Quandt C.A."/>
            <person name="Barry K."/>
            <person name="Liu P."/>
            <person name="Grigoriev I."/>
            <person name="Longcore J.E."/>
            <person name="James T.Y."/>
        </authorList>
    </citation>
    <scope>NUCLEOTIDE SEQUENCE</scope>
    <source>
        <strain evidence="8">JEL0513</strain>
    </source>
</reference>
<name>A0AAD5T822_9FUNG</name>
<evidence type="ECO:0000313" key="8">
    <source>
        <dbReference type="EMBL" id="KAJ3137218.1"/>
    </source>
</evidence>
<keyword evidence="7" id="KW-0472">Membrane</keyword>
<keyword evidence="6" id="KW-0406">Ion transport</keyword>
<accession>A0AAD5T822</accession>
<evidence type="ECO:0000256" key="5">
    <source>
        <dbReference type="ARBA" id="ARBA00022989"/>
    </source>
</evidence>
<evidence type="ECO:0000313" key="9">
    <source>
        <dbReference type="Proteomes" id="UP001211907"/>
    </source>
</evidence>
<gene>
    <name evidence="8" type="ORF">HK100_000795</name>
</gene>
<keyword evidence="5" id="KW-1133">Transmembrane helix</keyword>
<comment type="subcellular location">
    <subcellularLocation>
        <location evidence="1">Cell membrane</location>
        <topology evidence="1">Multi-pass membrane protein</topology>
    </subcellularLocation>
</comment>
<proteinExistence type="predicted"/>
<evidence type="ECO:0000256" key="3">
    <source>
        <dbReference type="ARBA" id="ARBA00022475"/>
    </source>
</evidence>
<keyword evidence="2" id="KW-0813">Transport</keyword>
<evidence type="ECO:0000256" key="1">
    <source>
        <dbReference type="ARBA" id="ARBA00004651"/>
    </source>
</evidence>
<dbReference type="PANTHER" id="PTHR33281">
    <property type="entry name" value="UPF0187 PROTEIN YNEE"/>
    <property type="match status" value="1"/>
</dbReference>
<dbReference type="AlphaFoldDB" id="A0AAD5T822"/>
<keyword evidence="3" id="KW-1003">Cell membrane</keyword>
<dbReference type="InterPro" id="IPR044669">
    <property type="entry name" value="YneE/VCCN1/2-like"/>
</dbReference>
<sequence>MSLLLIFRVNTAYDRYYEGRKLWNTVHFQIRNLARFIWIYSASTSEEDIARKTSAMYLLIGFASATKHVLRNEPSHLYDDLGPYIRQIPQFSPKIQRVVDGLPIPLEIAIHLQRFLNKYCTAGYLASATVSGLVDSLSSLHRIKASPIPDAYRIHLKQTVVVYIISLPFQLVASPLQWFTIPFVFFSALTMLGIERIGARIENPFNYDINDLPQDEFCDAITAEIKQIIESEDANEDSKGWITPCSLEIQLVDLENLKKVTIAAILAHKENTVSAATAAQTHGFSFDMLVSVQGMVAKLVGPSHLTPQTGGSN</sequence>
<evidence type="ECO:0000256" key="2">
    <source>
        <dbReference type="ARBA" id="ARBA00022448"/>
    </source>
</evidence>
<dbReference type="GO" id="GO:0005886">
    <property type="term" value="C:plasma membrane"/>
    <property type="evidence" value="ECO:0007669"/>
    <property type="project" value="UniProtKB-SubCell"/>
</dbReference>
<dbReference type="Proteomes" id="UP001211907">
    <property type="component" value="Unassembled WGS sequence"/>
</dbReference>
<evidence type="ECO:0000256" key="4">
    <source>
        <dbReference type="ARBA" id="ARBA00022692"/>
    </source>
</evidence>
<dbReference type="Pfam" id="PF25539">
    <property type="entry name" value="Bestrophin_2"/>
    <property type="match status" value="1"/>
</dbReference>
<dbReference type="EMBL" id="JADGJH010000116">
    <property type="protein sequence ID" value="KAJ3137218.1"/>
    <property type="molecule type" value="Genomic_DNA"/>
</dbReference>
<dbReference type="PANTHER" id="PTHR33281:SF19">
    <property type="entry name" value="VOLTAGE-DEPENDENT ANION CHANNEL-FORMING PROTEIN YNEE"/>
    <property type="match status" value="1"/>
</dbReference>
<keyword evidence="9" id="KW-1185">Reference proteome</keyword>
<protein>
    <submittedName>
        <fullName evidence="8">Uncharacterized protein</fullName>
    </submittedName>
</protein>
<dbReference type="GO" id="GO:0005254">
    <property type="term" value="F:chloride channel activity"/>
    <property type="evidence" value="ECO:0007669"/>
    <property type="project" value="InterPro"/>
</dbReference>
<organism evidence="8 9">
    <name type="scientific">Physocladia obscura</name>
    <dbReference type="NCBI Taxonomy" id="109957"/>
    <lineage>
        <taxon>Eukaryota</taxon>
        <taxon>Fungi</taxon>
        <taxon>Fungi incertae sedis</taxon>
        <taxon>Chytridiomycota</taxon>
        <taxon>Chytridiomycota incertae sedis</taxon>
        <taxon>Chytridiomycetes</taxon>
        <taxon>Chytridiales</taxon>
        <taxon>Chytriomycetaceae</taxon>
        <taxon>Physocladia</taxon>
    </lineage>
</organism>